<dbReference type="AlphaFoldDB" id="A0A9Q9RTS1"/>
<comment type="caution">
    <text evidence="6">The sequence shown here is derived from an EMBL/GenBank/DDBJ whole genome shotgun (WGS) entry which is preliminary data.</text>
</comment>
<evidence type="ECO:0000256" key="1">
    <source>
        <dbReference type="ARBA" id="ARBA00004141"/>
    </source>
</evidence>
<evidence type="ECO:0000256" key="3">
    <source>
        <dbReference type="ARBA" id="ARBA00022989"/>
    </source>
</evidence>
<protein>
    <recommendedName>
        <fullName evidence="8">Major facilitator superfamily (MFS) profile domain-containing protein</fullName>
    </recommendedName>
</protein>
<keyword evidence="4 5" id="KW-0472">Membrane</keyword>
<evidence type="ECO:0000256" key="5">
    <source>
        <dbReference type="SAM" id="Phobius"/>
    </source>
</evidence>
<dbReference type="EMBL" id="CABFJX010000384">
    <property type="protein sequence ID" value="VTT76464.1"/>
    <property type="molecule type" value="Genomic_DNA"/>
</dbReference>
<evidence type="ECO:0008006" key="8">
    <source>
        <dbReference type="Google" id="ProtNLM"/>
    </source>
</evidence>
<comment type="subcellular location">
    <subcellularLocation>
        <location evidence="1">Membrane</location>
        <topology evidence="1">Multi-pass membrane protein</topology>
    </subcellularLocation>
</comment>
<reference evidence="6" key="1">
    <citation type="submission" date="2019-05" db="EMBL/GenBank/DDBJ databases">
        <authorList>
            <person name="Piombo E."/>
        </authorList>
    </citation>
    <scope>NUCLEOTIDE SEQUENCE</scope>
    <source>
        <strain evidence="6">C2S</strain>
    </source>
</reference>
<evidence type="ECO:0000313" key="6">
    <source>
        <dbReference type="EMBL" id="VTT76464.1"/>
    </source>
</evidence>
<dbReference type="InterPro" id="IPR005828">
    <property type="entry name" value="MFS_sugar_transport-like"/>
</dbReference>
<feature type="transmembrane region" description="Helical" evidence="5">
    <location>
        <begin position="38"/>
        <end position="62"/>
    </location>
</feature>
<dbReference type="Pfam" id="PF00083">
    <property type="entry name" value="Sugar_tr"/>
    <property type="match status" value="1"/>
</dbReference>
<proteinExistence type="predicted"/>
<dbReference type="PANTHER" id="PTHR48022">
    <property type="entry name" value="PLASTIDIC GLUCOSE TRANSPORTER 4"/>
    <property type="match status" value="1"/>
</dbReference>
<dbReference type="InterPro" id="IPR036259">
    <property type="entry name" value="MFS_trans_sf"/>
</dbReference>
<sequence length="129" mass="13966">MGLVIATLSPPSDASSPFAMTGMTIVVVPIYQTETAPEALWGLITSLVQLIILLGSLVASLVTCGTSSMKTSTAWHIPVALQLLVPVFLLATWFWVADPADCGDEATKYLRRIRKDKSEEDIGFEIQDI</sequence>
<keyword evidence="3 5" id="KW-1133">Transmembrane helix</keyword>
<dbReference type="InterPro" id="IPR050360">
    <property type="entry name" value="MFS_Sugar_Transporters"/>
</dbReference>
<dbReference type="Proteomes" id="UP000760494">
    <property type="component" value="Unassembled WGS sequence"/>
</dbReference>
<feature type="transmembrane region" description="Helical" evidence="5">
    <location>
        <begin position="74"/>
        <end position="96"/>
    </location>
</feature>
<organism evidence="6 7">
    <name type="scientific">Fusarium fujikuroi</name>
    <name type="common">Bakanae and foot rot disease fungus</name>
    <name type="synonym">Gibberella fujikuroi</name>
    <dbReference type="NCBI Taxonomy" id="5127"/>
    <lineage>
        <taxon>Eukaryota</taxon>
        <taxon>Fungi</taxon>
        <taxon>Dikarya</taxon>
        <taxon>Ascomycota</taxon>
        <taxon>Pezizomycotina</taxon>
        <taxon>Sordariomycetes</taxon>
        <taxon>Hypocreomycetidae</taxon>
        <taxon>Hypocreales</taxon>
        <taxon>Nectriaceae</taxon>
        <taxon>Fusarium</taxon>
        <taxon>Fusarium fujikuroi species complex</taxon>
    </lineage>
</organism>
<gene>
    <name evidence="6" type="ORF">C2S_10384</name>
</gene>
<dbReference type="Gene3D" id="1.20.1250.20">
    <property type="entry name" value="MFS general substrate transporter like domains"/>
    <property type="match status" value="1"/>
</dbReference>
<evidence type="ECO:0000256" key="4">
    <source>
        <dbReference type="ARBA" id="ARBA00023136"/>
    </source>
</evidence>
<dbReference type="GO" id="GO:0005351">
    <property type="term" value="F:carbohydrate:proton symporter activity"/>
    <property type="evidence" value="ECO:0007669"/>
    <property type="project" value="TreeGrafter"/>
</dbReference>
<accession>A0A9Q9RTS1</accession>
<name>A0A9Q9RTS1_FUSFU</name>
<dbReference type="GO" id="GO:0016020">
    <property type="term" value="C:membrane"/>
    <property type="evidence" value="ECO:0007669"/>
    <property type="project" value="UniProtKB-SubCell"/>
</dbReference>
<evidence type="ECO:0000256" key="2">
    <source>
        <dbReference type="ARBA" id="ARBA00022692"/>
    </source>
</evidence>
<keyword evidence="2 5" id="KW-0812">Transmembrane</keyword>
<dbReference type="SUPFAM" id="SSF103473">
    <property type="entry name" value="MFS general substrate transporter"/>
    <property type="match status" value="1"/>
</dbReference>
<evidence type="ECO:0000313" key="7">
    <source>
        <dbReference type="Proteomes" id="UP000760494"/>
    </source>
</evidence>
<dbReference type="PANTHER" id="PTHR48022:SF2">
    <property type="entry name" value="PLASTIDIC GLUCOSE TRANSPORTER 4"/>
    <property type="match status" value="1"/>
</dbReference>